<feature type="compositionally biased region" description="Low complexity" evidence="7">
    <location>
        <begin position="162"/>
        <end position="176"/>
    </location>
</feature>
<keyword evidence="4 6" id="KW-0371">Homeobox</keyword>
<evidence type="ECO:0000259" key="8">
    <source>
        <dbReference type="PROSITE" id="PS50071"/>
    </source>
</evidence>
<evidence type="ECO:0000256" key="7">
    <source>
        <dbReference type="SAM" id="MobiDB-lite"/>
    </source>
</evidence>
<keyword evidence="5 6" id="KW-0539">Nucleus</keyword>
<organism evidence="9 10">
    <name type="scientific">Gryllus longicercus</name>
    <dbReference type="NCBI Taxonomy" id="2509291"/>
    <lineage>
        <taxon>Eukaryota</taxon>
        <taxon>Metazoa</taxon>
        <taxon>Ecdysozoa</taxon>
        <taxon>Arthropoda</taxon>
        <taxon>Hexapoda</taxon>
        <taxon>Insecta</taxon>
        <taxon>Pterygota</taxon>
        <taxon>Neoptera</taxon>
        <taxon>Polyneoptera</taxon>
        <taxon>Orthoptera</taxon>
        <taxon>Ensifera</taxon>
        <taxon>Gryllidea</taxon>
        <taxon>Grylloidea</taxon>
        <taxon>Gryllidae</taxon>
        <taxon>Gryllinae</taxon>
        <taxon>Gryllus</taxon>
    </lineage>
</organism>
<evidence type="ECO:0000256" key="1">
    <source>
        <dbReference type="ARBA" id="ARBA00004123"/>
    </source>
</evidence>
<feature type="compositionally biased region" description="Gly residues" evidence="7">
    <location>
        <begin position="210"/>
        <end position="224"/>
    </location>
</feature>
<dbReference type="EMBL" id="JAZDUA010000093">
    <property type="protein sequence ID" value="KAK7868497.1"/>
    <property type="molecule type" value="Genomic_DNA"/>
</dbReference>
<keyword evidence="3 6" id="KW-0238">DNA-binding</keyword>
<dbReference type="Gene3D" id="1.10.10.60">
    <property type="entry name" value="Homeodomain-like"/>
    <property type="match status" value="1"/>
</dbReference>
<evidence type="ECO:0000313" key="9">
    <source>
        <dbReference type="EMBL" id="KAK7868497.1"/>
    </source>
</evidence>
<feature type="DNA-binding region" description="Homeobox" evidence="6">
    <location>
        <begin position="314"/>
        <end position="376"/>
    </location>
</feature>
<feature type="region of interest" description="Disordered" evidence="7">
    <location>
        <begin position="250"/>
        <end position="322"/>
    </location>
</feature>
<evidence type="ECO:0000256" key="3">
    <source>
        <dbReference type="ARBA" id="ARBA00023125"/>
    </source>
</evidence>
<dbReference type="InterPro" id="IPR050224">
    <property type="entry name" value="TALE_homeobox"/>
</dbReference>
<sequence length="505" mass="54059">MQEGSTMVTPGYEQTETGGGVAMTQGGTAEQGGGFPQPDQAQFEADKRSVYKHPLFPLLALLFERCEQATQSAECPNSESFNMDIQAFVQHQERDRKPFLVNDPEVDGLMIKAIQVLRIHLLELEKVQELCKDFCNRYITCLKGKMQSENLLRSDYATYETNNNSSSNSHSSNSNSPAGNTNYPTSPHSMQVVSSAGGVPNQHSGQQLTAGGGPVLMGQGGGSTGTPVTAAQQQIAYQMLQTPQGLVAAPVHLPPTQQPPVSPGVVHGSTPLSQIGANPCPPPSDNSLLQSQLSPAPTTPGSIDDDDDFLNSKKKQKRGVLPKHATSVMRSWLFQHLVHPYPTEDEKRQIAAQTNLTLLQVNNWFINARRRILQPMLDASNPSGTDGQASAGNGLGKNSSTKKNKGSGNGSSKPAAQRFWPENIASLQPQLGLGAESNGASHTDSSLISSGALSSEESEGSSQDEEDEDYEDDEEGEAHPGAHTGRDAPTSLKLECSSDSERSQQ</sequence>
<feature type="compositionally biased region" description="Acidic residues" evidence="7">
    <location>
        <begin position="456"/>
        <end position="476"/>
    </location>
</feature>
<dbReference type="FunFam" id="1.10.10.60:FF:000004">
    <property type="entry name" value="Meis2 homeobox isoform 2c"/>
    <property type="match status" value="1"/>
</dbReference>
<comment type="subcellular location">
    <subcellularLocation>
        <location evidence="1 6">Nucleus</location>
    </subcellularLocation>
</comment>
<keyword evidence="10" id="KW-1185">Reference proteome</keyword>
<feature type="compositionally biased region" description="Polar residues" evidence="7">
    <location>
        <begin position="380"/>
        <end position="391"/>
    </location>
</feature>
<feature type="compositionally biased region" description="Basic residues" evidence="7">
    <location>
        <begin position="312"/>
        <end position="321"/>
    </location>
</feature>
<dbReference type="SUPFAM" id="SSF46689">
    <property type="entry name" value="Homeodomain-like"/>
    <property type="match status" value="1"/>
</dbReference>
<feature type="region of interest" description="Disordered" evidence="7">
    <location>
        <begin position="377"/>
        <end position="419"/>
    </location>
</feature>
<dbReference type="GO" id="GO:0048663">
    <property type="term" value="P:neuron fate commitment"/>
    <property type="evidence" value="ECO:0007669"/>
    <property type="project" value="UniProtKB-ARBA"/>
</dbReference>
<reference evidence="9 10" key="1">
    <citation type="submission" date="2024-03" db="EMBL/GenBank/DDBJ databases">
        <title>The genome assembly and annotation of the cricket Gryllus longicercus Weissman &amp; Gray.</title>
        <authorList>
            <person name="Szrajer S."/>
            <person name="Gray D."/>
            <person name="Ylla G."/>
        </authorList>
    </citation>
    <scope>NUCLEOTIDE SEQUENCE [LARGE SCALE GENOMIC DNA]</scope>
    <source>
        <strain evidence="9">DAG 2021-001</strain>
        <tissue evidence="9">Whole body minus gut</tissue>
    </source>
</reference>
<name>A0AAN9ZA27_9ORTH</name>
<dbReference type="SMART" id="SM00389">
    <property type="entry name" value="HOX"/>
    <property type="match status" value="1"/>
</dbReference>
<dbReference type="Proteomes" id="UP001378592">
    <property type="component" value="Unassembled WGS sequence"/>
</dbReference>
<evidence type="ECO:0000256" key="5">
    <source>
        <dbReference type="ARBA" id="ARBA00023242"/>
    </source>
</evidence>
<feature type="region of interest" description="Disordered" evidence="7">
    <location>
        <begin position="432"/>
        <end position="505"/>
    </location>
</feature>
<dbReference type="Pfam" id="PF16493">
    <property type="entry name" value="Meis_PKNOX_N"/>
    <property type="match status" value="1"/>
</dbReference>
<dbReference type="PROSITE" id="PS50071">
    <property type="entry name" value="HOMEOBOX_2"/>
    <property type="match status" value="1"/>
</dbReference>
<feature type="region of interest" description="Disordered" evidence="7">
    <location>
        <begin position="161"/>
        <end position="228"/>
    </location>
</feature>
<feature type="compositionally biased region" description="Polar residues" evidence="7">
    <location>
        <begin position="1"/>
        <end position="16"/>
    </location>
</feature>
<accession>A0AAN9ZA27</accession>
<evidence type="ECO:0000313" key="10">
    <source>
        <dbReference type="Proteomes" id="UP001378592"/>
    </source>
</evidence>
<dbReference type="InterPro" id="IPR009057">
    <property type="entry name" value="Homeodomain-like_sf"/>
</dbReference>
<dbReference type="AlphaFoldDB" id="A0AAN9ZA27"/>
<dbReference type="GO" id="GO:0048646">
    <property type="term" value="P:anatomical structure formation involved in morphogenesis"/>
    <property type="evidence" value="ECO:0007669"/>
    <property type="project" value="UniProtKB-ARBA"/>
</dbReference>
<comment type="similarity">
    <text evidence="2">Belongs to the TALE/MEIS homeobox family.</text>
</comment>
<dbReference type="GO" id="GO:0001654">
    <property type="term" value="P:eye development"/>
    <property type="evidence" value="ECO:0007669"/>
    <property type="project" value="UniProtKB-ARBA"/>
</dbReference>
<dbReference type="InterPro" id="IPR001356">
    <property type="entry name" value="HD"/>
</dbReference>
<dbReference type="Pfam" id="PF05920">
    <property type="entry name" value="Homeobox_KN"/>
    <property type="match status" value="1"/>
</dbReference>
<protein>
    <recommendedName>
        <fullName evidence="8">Homeobox domain-containing protein</fullName>
    </recommendedName>
</protein>
<feature type="domain" description="Homeobox" evidence="8">
    <location>
        <begin position="312"/>
        <end position="375"/>
    </location>
</feature>
<feature type="compositionally biased region" description="Pro residues" evidence="7">
    <location>
        <begin position="252"/>
        <end position="262"/>
    </location>
</feature>
<dbReference type="GO" id="GO:0009887">
    <property type="term" value="P:animal organ morphogenesis"/>
    <property type="evidence" value="ECO:0007669"/>
    <property type="project" value="UniProtKB-ARBA"/>
</dbReference>
<evidence type="ECO:0000256" key="6">
    <source>
        <dbReference type="PROSITE-ProRule" id="PRU00108"/>
    </source>
</evidence>
<gene>
    <name evidence="9" type="ORF">R5R35_001905</name>
</gene>
<proteinExistence type="inferred from homology"/>
<dbReference type="GO" id="GO:0000987">
    <property type="term" value="F:cis-regulatory region sequence-specific DNA binding"/>
    <property type="evidence" value="ECO:0007669"/>
    <property type="project" value="UniProtKB-ARBA"/>
</dbReference>
<dbReference type="InterPro" id="IPR032453">
    <property type="entry name" value="PKNOX/Meis_N"/>
</dbReference>
<evidence type="ECO:0000256" key="2">
    <source>
        <dbReference type="ARBA" id="ARBA00009661"/>
    </source>
</evidence>
<evidence type="ECO:0000256" key="4">
    <source>
        <dbReference type="ARBA" id="ARBA00023155"/>
    </source>
</evidence>
<dbReference type="GO" id="GO:0005634">
    <property type="term" value="C:nucleus"/>
    <property type="evidence" value="ECO:0007669"/>
    <property type="project" value="UniProtKB-SubCell"/>
</dbReference>
<comment type="caution">
    <text evidence="9">The sequence shown here is derived from an EMBL/GenBank/DDBJ whole genome shotgun (WGS) entry which is preliminary data.</text>
</comment>
<dbReference type="CDD" id="cd00086">
    <property type="entry name" value="homeodomain"/>
    <property type="match status" value="1"/>
</dbReference>
<dbReference type="PANTHER" id="PTHR11850">
    <property type="entry name" value="HOMEOBOX PROTEIN TRANSCRIPTION FACTORS"/>
    <property type="match status" value="1"/>
</dbReference>
<feature type="compositionally biased region" description="Polar residues" evidence="7">
    <location>
        <begin position="177"/>
        <end position="194"/>
    </location>
</feature>
<dbReference type="InterPro" id="IPR008422">
    <property type="entry name" value="KN_HD"/>
</dbReference>
<feature type="compositionally biased region" description="Polar residues" evidence="7">
    <location>
        <begin position="285"/>
        <end position="301"/>
    </location>
</feature>
<feature type="region of interest" description="Disordered" evidence="7">
    <location>
        <begin position="1"/>
        <end position="40"/>
    </location>
</feature>
<feature type="compositionally biased region" description="Low complexity" evidence="7">
    <location>
        <begin position="444"/>
        <end position="455"/>
    </location>
</feature>
<dbReference type="GO" id="GO:0006355">
    <property type="term" value="P:regulation of DNA-templated transcription"/>
    <property type="evidence" value="ECO:0007669"/>
    <property type="project" value="InterPro"/>
</dbReference>
<feature type="compositionally biased region" description="Basic and acidic residues" evidence="7">
    <location>
        <begin position="477"/>
        <end position="486"/>
    </location>
</feature>